<evidence type="ECO:0000256" key="1">
    <source>
        <dbReference type="ARBA" id="ARBA00022741"/>
    </source>
</evidence>
<dbReference type="eggNOG" id="KOG0101">
    <property type="taxonomic scope" value="Eukaryota"/>
</dbReference>
<evidence type="ECO:0000313" key="5">
    <source>
        <dbReference type="Proteomes" id="UP000002051"/>
    </source>
</evidence>
<evidence type="ECO:0000256" key="2">
    <source>
        <dbReference type="ARBA" id="ARBA00022840"/>
    </source>
</evidence>
<keyword evidence="5" id="KW-1185">Reference proteome</keyword>
<evidence type="ECO:0000313" key="4">
    <source>
        <dbReference type="EnsemblPlants" id="AES64048"/>
    </source>
</evidence>
<dbReference type="SUPFAM" id="SSF100920">
    <property type="entry name" value="Heat shock protein 70kD (HSP70), peptide-binding domain"/>
    <property type="match status" value="1"/>
</dbReference>
<dbReference type="Gene3D" id="3.30.420.40">
    <property type="match status" value="1"/>
</dbReference>
<dbReference type="GO" id="GO:0140662">
    <property type="term" value="F:ATP-dependent protein folding chaperone"/>
    <property type="evidence" value="ECO:0007669"/>
    <property type="project" value="InterPro"/>
</dbReference>
<keyword evidence="1" id="KW-0547">Nucleotide-binding</keyword>
<sequence length="275" mass="31216">MSLCSNLVAEFLMFPWLSVKASLRDTHLSGVDFDNNLVNRLVELFHRKYKKDLNISENSKALWRLRALFVTRALFEGINQDLFKQLKIKEIIRVNGEIKEPCKSINPYEVVVYDASVQAAILSVEGDKKIQDLLLLDVIPHSLGVETDGGVMFVLIRKNTLIPTKKKSVFDNFLLGKFELSGISPAPRKVPNINCHGNYKKQSHRKHFNAMSIDTKPTVAVIANTLDRKMWREGETNVLVFDLGSVKDTLGILIWVMYKKDLNIGENYKALGGLR</sequence>
<keyword evidence="2" id="KW-0067">ATP-binding</keyword>
<accession>G7ILL8</accession>
<gene>
    <name evidence="3" type="ordered locus">MTR_2g017710</name>
</gene>
<dbReference type="Gene3D" id="2.60.34.10">
    <property type="entry name" value="Substrate Binding Domain Of DNAk, Chain A, domain 1"/>
    <property type="match status" value="1"/>
</dbReference>
<dbReference type="SUPFAM" id="SSF53067">
    <property type="entry name" value="Actin-like ATPase domain"/>
    <property type="match status" value="1"/>
</dbReference>
<dbReference type="STRING" id="3880.G7ILL8"/>
<dbReference type="PaxDb" id="3880-AES64048"/>
<dbReference type="Proteomes" id="UP000002051">
    <property type="component" value="Chromosome 2"/>
</dbReference>
<dbReference type="InterPro" id="IPR043129">
    <property type="entry name" value="ATPase_NBD"/>
</dbReference>
<dbReference type="InterPro" id="IPR029047">
    <property type="entry name" value="HSP70_peptide-bd_sf"/>
</dbReference>
<organism evidence="3 5">
    <name type="scientific">Medicago truncatula</name>
    <name type="common">Barrel medic</name>
    <name type="synonym">Medicago tribuloides</name>
    <dbReference type="NCBI Taxonomy" id="3880"/>
    <lineage>
        <taxon>Eukaryota</taxon>
        <taxon>Viridiplantae</taxon>
        <taxon>Streptophyta</taxon>
        <taxon>Embryophyta</taxon>
        <taxon>Tracheophyta</taxon>
        <taxon>Spermatophyta</taxon>
        <taxon>Magnoliopsida</taxon>
        <taxon>eudicotyledons</taxon>
        <taxon>Gunneridae</taxon>
        <taxon>Pentapetalae</taxon>
        <taxon>rosids</taxon>
        <taxon>fabids</taxon>
        <taxon>Fabales</taxon>
        <taxon>Fabaceae</taxon>
        <taxon>Papilionoideae</taxon>
        <taxon>50 kb inversion clade</taxon>
        <taxon>NPAAA clade</taxon>
        <taxon>Hologalegina</taxon>
        <taxon>IRL clade</taxon>
        <taxon>Trifolieae</taxon>
        <taxon>Medicago</taxon>
    </lineage>
</organism>
<dbReference type="EnsemblPlants" id="AES64048">
    <property type="protein sequence ID" value="AES64048"/>
    <property type="gene ID" value="MTR_2g017710"/>
</dbReference>
<evidence type="ECO:0000313" key="3">
    <source>
        <dbReference type="EMBL" id="AES64048.1"/>
    </source>
</evidence>
<dbReference type="HOGENOM" id="CLU_1013253_0_0_1"/>
<dbReference type="GO" id="GO:0005524">
    <property type="term" value="F:ATP binding"/>
    <property type="evidence" value="ECO:0007669"/>
    <property type="project" value="UniProtKB-KW"/>
</dbReference>
<dbReference type="InterPro" id="IPR013126">
    <property type="entry name" value="Hsp_70_fam"/>
</dbReference>
<reference evidence="3 5" key="2">
    <citation type="journal article" date="2014" name="BMC Genomics">
        <title>An improved genome release (version Mt4.0) for the model legume Medicago truncatula.</title>
        <authorList>
            <person name="Tang H."/>
            <person name="Krishnakumar V."/>
            <person name="Bidwell S."/>
            <person name="Rosen B."/>
            <person name="Chan A."/>
            <person name="Zhou S."/>
            <person name="Gentzbittel L."/>
            <person name="Childs K.L."/>
            <person name="Yandell M."/>
            <person name="Gundlach H."/>
            <person name="Mayer K.F."/>
            <person name="Schwartz D.C."/>
            <person name="Town C.D."/>
        </authorList>
    </citation>
    <scope>GENOME REANNOTATION</scope>
    <source>
        <strain evidence="4 5">cv. Jemalong A17</strain>
    </source>
</reference>
<dbReference type="Gene3D" id="3.90.640.10">
    <property type="entry name" value="Actin, Chain A, domain 4"/>
    <property type="match status" value="1"/>
</dbReference>
<dbReference type="EMBL" id="CM001218">
    <property type="protein sequence ID" value="AES64048.1"/>
    <property type="molecule type" value="Genomic_DNA"/>
</dbReference>
<dbReference type="Pfam" id="PF00012">
    <property type="entry name" value="HSP70"/>
    <property type="match status" value="2"/>
</dbReference>
<reference evidence="4" key="3">
    <citation type="submission" date="2015-04" db="UniProtKB">
        <authorList>
            <consortium name="EnsemblPlants"/>
        </authorList>
    </citation>
    <scope>IDENTIFICATION</scope>
    <source>
        <strain evidence="4">cv. Jemalong A17</strain>
    </source>
</reference>
<protein>
    <submittedName>
        <fullName evidence="3">DnaK family protein</fullName>
    </submittedName>
</protein>
<dbReference type="PANTHER" id="PTHR19375">
    <property type="entry name" value="HEAT SHOCK PROTEIN 70KDA"/>
    <property type="match status" value="1"/>
</dbReference>
<name>G7ILL8_MEDTR</name>
<dbReference type="AlphaFoldDB" id="G7ILL8"/>
<reference evidence="3 5" key="1">
    <citation type="journal article" date="2011" name="Nature">
        <title>The Medicago genome provides insight into the evolution of rhizobial symbioses.</title>
        <authorList>
            <person name="Young N.D."/>
            <person name="Debelle F."/>
            <person name="Oldroyd G.E."/>
            <person name="Geurts R."/>
            <person name="Cannon S.B."/>
            <person name="Udvardi M.K."/>
            <person name="Benedito V.A."/>
            <person name="Mayer K.F."/>
            <person name="Gouzy J."/>
            <person name="Schoof H."/>
            <person name="Van de Peer Y."/>
            <person name="Proost S."/>
            <person name="Cook D.R."/>
            <person name="Meyers B.C."/>
            <person name="Spannagl M."/>
            <person name="Cheung F."/>
            <person name="De Mita S."/>
            <person name="Krishnakumar V."/>
            <person name="Gundlach H."/>
            <person name="Zhou S."/>
            <person name="Mudge J."/>
            <person name="Bharti A.K."/>
            <person name="Murray J.D."/>
            <person name="Naoumkina M.A."/>
            <person name="Rosen B."/>
            <person name="Silverstein K.A."/>
            <person name="Tang H."/>
            <person name="Rombauts S."/>
            <person name="Zhao P.X."/>
            <person name="Zhou P."/>
            <person name="Barbe V."/>
            <person name="Bardou P."/>
            <person name="Bechner M."/>
            <person name="Bellec A."/>
            <person name="Berger A."/>
            <person name="Berges H."/>
            <person name="Bidwell S."/>
            <person name="Bisseling T."/>
            <person name="Choisne N."/>
            <person name="Couloux A."/>
            <person name="Denny R."/>
            <person name="Deshpande S."/>
            <person name="Dai X."/>
            <person name="Doyle J.J."/>
            <person name="Dudez A.M."/>
            <person name="Farmer A.D."/>
            <person name="Fouteau S."/>
            <person name="Franken C."/>
            <person name="Gibelin C."/>
            <person name="Gish J."/>
            <person name="Goldstein S."/>
            <person name="Gonzalez A.J."/>
            <person name="Green P.J."/>
            <person name="Hallab A."/>
            <person name="Hartog M."/>
            <person name="Hua A."/>
            <person name="Humphray S.J."/>
            <person name="Jeong D.H."/>
            <person name="Jing Y."/>
            <person name="Jocker A."/>
            <person name="Kenton S.M."/>
            <person name="Kim D.J."/>
            <person name="Klee K."/>
            <person name="Lai H."/>
            <person name="Lang C."/>
            <person name="Lin S."/>
            <person name="Macmil S.L."/>
            <person name="Magdelenat G."/>
            <person name="Matthews L."/>
            <person name="McCorrison J."/>
            <person name="Monaghan E.L."/>
            <person name="Mun J.H."/>
            <person name="Najar F.Z."/>
            <person name="Nicholson C."/>
            <person name="Noirot C."/>
            <person name="O'Bleness M."/>
            <person name="Paule C.R."/>
            <person name="Poulain J."/>
            <person name="Prion F."/>
            <person name="Qin B."/>
            <person name="Qu C."/>
            <person name="Retzel E.F."/>
            <person name="Riddle C."/>
            <person name="Sallet E."/>
            <person name="Samain S."/>
            <person name="Samson N."/>
            <person name="Sanders I."/>
            <person name="Saurat O."/>
            <person name="Scarpelli C."/>
            <person name="Schiex T."/>
            <person name="Segurens B."/>
            <person name="Severin A.J."/>
            <person name="Sherrier D.J."/>
            <person name="Shi R."/>
            <person name="Sims S."/>
            <person name="Singer S.R."/>
            <person name="Sinharoy S."/>
            <person name="Sterck L."/>
            <person name="Viollet A."/>
            <person name="Wang B.B."/>
            <person name="Wang K."/>
            <person name="Wang M."/>
            <person name="Wang X."/>
            <person name="Warfsmann J."/>
            <person name="Weissenbach J."/>
            <person name="White D.D."/>
            <person name="White J.D."/>
            <person name="Wiley G.B."/>
            <person name="Wincker P."/>
            <person name="Xing Y."/>
            <person name="Yang L."/>
            <person name="Yao Z."/>
            <person name="Ying F."/>
            <person name="Zhai J."/>
            <person name="Zhou L."/>
            <person name="Zuber A."/>
            <person name="Denarie J."/>
            <person name="Dixon R.A."/>
            <person name="May G.D."/>
            <person name="Schwartz D.C."/>
            <person name="Rogers J."/>
            <person name="Quetier F."/>
            <person name="Town C.D."/>
            <person name="Roe B.A."/>
        </authorList>
    </citation>
    <scope>NUCLEOTIDE SEQUENCE [LARGE SCALE GENOMIC DNA]</scope>
    <source>
        <strain evidence="3">A17</strain>
        <strain evidence="4 5">cv. Jemalong A17</strain>
    </source>
</reference>
<proteinExistence type="predicted"/>